<feature type="domain" description="4Fe-4S ferredoxin-type" evidence="4">
    <location>
        <begin position="243"/>
        <end position="275"/>
    </location>
</feature>
<keyword evidence="2" id="KW-0408">Iron</keyword>
<dbReference type="SUPFAM" id="SSF46548">
    <property type="entry name" value="alpha-helical ferredoxin"/>
    <property type="match status" value="1"/>
</dbReference>
<keyword evidence="3" id="KW-0411">Iron-sulfur</keyword>
<evidence type="ECO:0000313" key="6">
    <source>
        <dbReference type="Proteomes" id="UP000672039"/>
    </source>
</evidence>
<name>A0ABX7WZK1_9GAMM</name>
<dbReference type="InterPro" id="IPR017900">
    <property type="entry name" value="4Fe4S_Fe_S_CS"/>
</dbReference>
<evidence type="ECO:0000259" key="4">
    <source>
        <dbReference type="PROSITE" id="PS51379"/>
    </source>
</evidence>
<accession>A0ABX7WZK1</accession>
<proteinExistence type="predicted"/>
<evidence type="ECO:0000313" key="5">
    <source>
        <dbReference type="EMBL" id="QTR48467.1"/>
    </source>
</evidence>
<feature type="domain" description="4Fe-4S ferredoxin-type" evidence="4">
    <location>
        <begin position="324"/>
        <end position="352"/>
    </location>
</feature>
<sequence length="358" mass="39840">MHHFLARTDFHALLDMLVVEGYACIGPQVRQGSIVFDRLHDVSQLPTGWQDTQQPGHYRLHQTGSPYWFDWANGAAAIKPHTFAPQENLWKVVRDESGRLHFKTILPKPQKIAILGVRACDLAALALQDQHFLHGEYPDPYYQQRRDNLLLIGVNCTHAAATCFCVSTGDGPAIRSGYDLLLSEIDDGFVLEIGSARGEHLAKQLPLHAASATQQATAQQRMQAATQQSRTLPEKPPLYDLLQHPHWEDVGARCIACGNCTSVCPTCFCHQEVEHPALDGNSSTHQRLWNSCFDPSHSHIHGGAVRRTPKDYYRQWLTHKLAGWHEQFGRSGCTGCGRCISWCPVGIDLTAEVGSLTA</sequence>
<dbReference type="PROSITE" id="PS00198">
    <property type="entry name" value="4FE4S_FER_1"/>
    <property type="match status" value="2"/>
</dbReference>
<evidence type="ECO:0000256" key="3">
    <source>
        <dbReference type="ARBA" id="ARBA00023014"/>
    </source>
</evidence>
<evidence type="ECO:0000256" key="2">
    <source>
        <dbReference type="ARBA" id="ARBA00023004"/>
    </source>
</evidence>
<evidence type="ECO:0000256" key="1">
    <source>
        <dbReference type="ARBA" id="ARBA00022723"/>
    </source>
</evidence>
<dbReference type="Pfam" id="PF17179">
    <property type="entry name" value="Fer4_22"/>
    <property type="match status" value="1"/>
</dbReference>
<dbReference type="InterPro" id="IPR009051">
    <property type="entry name" value="Helical_ferredxn"/>
</dbReference>
<dbReference type="EMBL" id="CP072801">
    <property type="protein sequence ID" value="QTR48467.1"/>
    <property type="molecule type" value="Genomic_DNA"/>
</dbReference>
<keyword evidence="1" id="KW-0479">Metal-binding</keyword>
<reference evidence="5 6" key="1">
    <citation type="submission" date="2021-04" db="EMBL/GenBank/DDBJ databases">
        <title>Genomics, taxonomy and metabolism of representatives of sulfur bacteria of the genus Thiothrix: Thiothrix fructosivorans QT, Thiothrix unzii A1T and three new species, Thiothrix subterranea sp. nov., Thiothrix litoralis sp. nov. and 'Candidatus Thiothrix anitrata' sp. nov.</title>
        <authorList>
            <person name="Ravin N.V."/>
            <person name="Smolyakov D."/>
            <person name="Rudenko T.S."/>
            <person name="Mardanov A.V."/>
            <person name="Beletsky A.V."/>
            <person name="Markov N.D."/>
            <person name="Fomenkov A.I."/>
            <person name="Roberts R.J."/>
            <person name="Karnachuk O.V."/>
            <person name="Novikov A."/>
            <person name="Grabovich M.Y."/>
        </authorList>
    </citation>
    <scope>NUCLEOTIDE SEQUENCE [LARGE SCALE GENOMIC DNA]</scope>
    <source>
        <strain evidence="5 6">AS</strain>
    </source>
</reference>
<gene>
    <name evidence="5" type="ORF">J9253_17495</name>
</gene>
<dbReference type="Proteomes" id="UP000672039">
    <property type="component" value="Chromosome"/>
</dbReference>
<dbReference type="PANTHER" id="PTHR40447:SF1">
    <property type="entry name" value="ANAEROBIC SULFITE REDUCTASE SUBUNIT A"/>
    <property type="match status" value="1"/>
</dbReference>
<dbReference type="Gene3D" id="1.10.1060.10">
    <property type="entry name" value="Alpha-helical ferredoxin"/>
    <property type="match status" value="1"/>
</dbReference>
<dbReference type="PANTHER" id="PTHR40447">
    <property type="entry name" value="ANAEROBIC SULFITE REDUCTASE SUBUNIT A"/>
    <property type="match status" value="1"/>
</dbReference>
<keyword evidence="6" id="KW-1185">Reference proteome</keyword>
<dbReference type="InterPro" id="IPR017896">
    <property type="entry name" value="4Fe4S_Fe-S-bd"/>
</dbReference>
<organism evidence="5 6">
    <name type="scientific">Thiothrix litoralis</name>
    <dbReference type="NCBI Taxonomy" id="2891210"/>
    <lineage>
        <taxon>Bacteria</taxon>
        <taxon>Pseudomonadati</taxon>
        <taxon>Pseudomonadota</taxon>
        <taxon>Gammaproteobacteria</taxon>
        <taxon>Thiotrichales</taxon>
        <taxon>Thiotrichaceae</taxon>
        <taxon>Thiothrix</taxon>
    </lineage>
</organism>
<dbReference type="PROSITE" id="PS51379">
    <property type="entry name" value="4FE4S_FER_2"/>
    <property type="match status" value="2"/>
</dbReference>
<protein>
    <submittedName>
        <fullName evidence="5">4Fe-4S dicluster domain-containing protein</fullName>
    </submittedName>
</protein>